<dbReference type="Proteomes" id="UP000275408">
    <property type="component" value="Unassembled WGS sequence"/>
</dbReference>
<accession>A0A3M6UXB7</accession>
<name>A0A3M6UXB7_POCDA</name>
<dbReference type="EMBL" id="RCHS01000537">
    <property type="protein sequence ID" value="RMX58312.1"/>
    <property type="molecule type" value="Genomic_DNA"/>
</dbReference>
<keyword evidence="2" id="KW-1185">Reference proteome</keyword>
<organism evidence="1 2">
    <name type="scientific">Pocillopora damicornis</name>
    <name type="common">Cauliflower coral</name>
    <name type="synonym">Millepora damicornis</name>
    <dbReference type="NCBI Taxonomy" id="46731"/>
    <lineage>
        <taxon>Eukaryota</taxon>
        <taxon>Metazoa</taxon>
        <taxon>Cnidaria</taxon>
        <taxon>Anthozoa</taxon>
        <taxon>Hexacorallia</taxon>
        <taxon>Scleractinia</taxon>
        <taxon>Astrocoeniina</taxon>
        <taxon>Pocilloporidae</taxon>
        <taxon>Pocillopora</taxon>
    </lineage>
</organism>
<sequence length="141" mass="15588">MLKSVDLEGRGFQKEEFRKMLSTGNTNSSAYTTTLYYFKMVKCSGVMQIVTKLDKLFPGAFGASLRSSVASEIKNKKLDTIKDCKAGIEFHIMPAESHTPNNSTRRTKRSLGFARCCCCVCGLVTQPLAKALSRRAITGFD</sequence>
<reference evidence="1 2" key="1">
    <citation type="journal article" date="2018" name="Sci. Rep.">
        <title>Comparative analysis of the Pocillopora damicornis genome highlights role of immune system in coral evolution.</title>
        <authorList>
            <person name="Cunning R."/>
            <person name="Bay R.A."/>
            <person name="Gillette P."/>
            <person name="Baker A.C."/>
            <person name="Traylor-Knowles N."/>
        </authorList>
    </citation>
    <scope>NUCLEOTIDE SEQUENCE [LARGE SCALE GENOMIC DNA]</scope>
    <source>
        <strain evidence="1">RSMAS</strain>
        <tissue evidence="1">Whole animal</tissue>
    </source>
</reference>
<evidence type="ECO:0000313" key="1">
    <source>
        <dbReference type="EMBL" id="RMX58312.1"/>
    </source>
</evidence>
<dbReference type="AlphaFoldDB" id="A0A3M6UXB7"/>
<proteinExistence type="predicted"/>
<comment type="caution">
    <text evidence="1">The sequence shown here is derived from an EMBL/GenBank/DDBJ whole genome shotgun (WGS) entry which is preliminary data.</text>
</comment>
<protein>
    <submittedName>
        <fullName evidence="1">Uncharacterized protein</fullName>
    </submittedName>
</protein>
<gene>
    <name evidence="1" type="ORF">pdam_00000148</name>
</gene>
<evidence type="ECO:0000313" key="2">
    <source>
        <dbReference type="Proteomes" id="UP000275408"/>
    </source>
</evidence>